<dbReference type="SMART" id="SM01130">
    <property type="entry name" value="DHDPS"/>
    <property type="match status" value="1"/>
</dbReference>
<sequence length="353" mass="39257">MAQTLQSPIRTLLHEGTVIPAHPLALHKDRTLDEERQRALTNYYISSGAGGVAVGVHTTQFEIRDEGIDLYETVLRMAVEEIDQANLSRPFIKVAGVVGELDQAREEAEIAKGLGYDLALVSMGGLSHLNEEEHLERVKAMAEIMPVFGFYLQPAVGGRVFSYEFWRAFADIQGVCAIKLAPFDRYQTIDVVRAVCHSKRRDDIALYTGNDDHIVDDLLTTFRFRIDGKVLSKSIVGGLLGQWAVWTSKAVTLLDQVKEAKQSRLIPAELLTAGAELTDANAAIFDAANGFKGSIAGINEILRRQGLLRERLCLMEHERLSPGQEKEIDRIHEDYPHLNDDAFVKNHIQSGVL</sequence>
<organism evidence="2 3">
    <name type="scientific">Halobacillus trueperi</name>
    <dbReference type="NCBI Taxonomy" id="156205"/>
    <lineage>
        <taxon>Bacteria</taxon>
        <taxon>Bacillati</taxon>
        <taxon>Bacillota</taxon>
        <taxon>Bacilli</taxon>
        <taxon>Bacillales</taxon>
        <taxon>Bacillaceae</taxon>
        <taxon>Halobacillus</taxon>
    </lineage>
</organism>
<dbReference type="InterPro" id="IPR002220">
    <property type="entry name" value="DapA-like"/>
</dbReference>
<dbReference type="AlphaFoldDB" id="A0A3E0JBK9"/>
<gene>
    <name evidence="2" type="ORF">DYE48_06340</name>
</gene>
<dbReference type="SUPFAM" id="SSF51569">
    <property type="entry name" value="Aldolase"/>
    <property type="match status" value="1"/>
</dbReference>
<dbReference type="Proteomes" id="UP000256305">
    <property type="component" value="Unassembled WGS sequence"/>
</dbReference>
<keyword evidence="3" id="KW-1185">Reference proteome</keyword>
<dbReference type="Gene3D" id="3.20.20.70">
    <property type="entry name" value="Aldolase class I"/>
    <property type="match status" value="1"/>
</dbReference>
<reference evidence="2 3" key="1">
    <citation type="submission" date="2018-08" db="EMBL/GenBank/DDBJ databases">
        <title>Genome sequence of Halobacillus trueperi KCTC 3686.</title>
        <authorList>
            <person name="Cho K.H."/>
            <person name="Kwak M.-J."/>
            <person name="Kim B.-Y."/>
            <person name="Chun J."/>
        </authorList>
    </citation>
    <scope>NUCLEOTIDE SEQUENCE [LARGE SCALE GENOMIC DNA]</scope>
    <source>
        <strain evidence="2 3">KCTC 3686</strain>
    </source>
</reference>
<dbReference type="CDD" id="cd00408">
    <property type="entry name" value="DHDPS-like"/>
    <property type="match status" value="1"/>
</dbReference>
<accession>A0A3E0JBK9</accession>
<evidence type="ECO:0000313" key="3">
    <source>
        <dbReference type="Proteomes" id="UP000256305"/>
    </source>
</evidence>
<dbReference type="GO" id="GO:0008840">
    <property type="term" value="F:4-hydroxy-tetrahydrodipicolinate synthase activity"/>
    <property type="evidence" value="ECO:0007669"/>
    <property type="project" value="TreeGrafter"/>
</dbReference>
<dbReference type="PANTHER" id="PTHR12128:SF51">
    <property type="entry name" value="BLL4205 PROTEIN"/>
    <property type="match status" value="1"/>
</dbReference>
<comment type="caution">
    <text evidence="2">The sequence shown here is derived from an EMBL/GenBank/DDBJ whole genome shotgun (WGS) entry which is preliminary data.</text>
</comment>
<evidence type="ECO:0000256" key="1">
    <source>
        <dbReference type="ARBA" id="ARBA00023239"/>
    </source>
</evidence>
<evidence type="ECO:0000313" key="2">
    <source>
        <dbReference type="EMBL" id="REJ10316.1"/>
    </source>
</evidence>
<dbReference type="RefSeq" id="WP_115822897.1">
    <property type="nucleotide sequence ID" value="NZ_QUAE01000003.1"/>
</dbReference>
<dbReference type="PANTHER" id="PTHR12128">
    <property type="entry name" value="DIHYDRODIPICOLINATE SYNTHASE"/>
    <property type="match status" value="1"/>
</dbReference>
<name>A0A3E0JBK9_9BACI</name>
<dbReference type="InterPro" id="IPR013785">
    <property type="entry name" value="Aldolase_TIM"/>
</dbReference>
<dbReference type="EMBL" id="QUAE01000003">
    <property type="protein sequence ID" value="REJ10316.1"/>
    <property type="molecule type" value="Genomic_DNA"/>
</dbReference>
<proteinExistence type="predicted"/>
<protein>
    <submittedName>
        <fullName evidence="2">Dihydrodipicolinate synthase family protein</fullName>
    </submittedName>
</protein>
<dbReference type="Pfam" id="PF00701">
    <property type="entry name" value="DHDPS"/>
    <property type="match status" value="1"/>
</dbReference>
<keyword evidence="1" id="KW-0456">Lyase</keyword>